<dbReference type="AlphaFoldDB" id="A0AAE1M8B6"/>
<evidence type="ECO:0000259" key="1">
    <source>
        <dbReference type="PROSITE" id="PS50181"/>
    </source>
</evidence>
<dbReference type="PANTHER" id="PTHR31672">
    <property type="entry name" value="BNACNNG10540D PROTEIN"/>
    <property type="match status" value="1"/>
</dbReference>
<dbReference type="InterPro" id="IPR036047">
    <property type="entry name" value="F-box-like_dom_sf"/>
</dbReference>
<feature type="domain" description="F-box" evidence="1">
    <location>
        <begin position="11"/>
        <end position="57"/>
    </location>
</feature>
<name>A0AAE1M8B6_9FABA</name>
<organism evidence="2 3">
    <name type="scientific">Acacia crassicarpa</name>
    <name type="common">northern wattle</name>
    <dbReference type="NCBI Taxonomy" id="499986"/>
    <lineage>
        <taxon>Eukaryota</taxon>
        <taxon>Viridiplantae</taxon>
        <taxon>Streptophyta</taxon>
        <taxon>Embryophyta</taxon>
        <taxon>Tracheophyta</taxon>
        <taxon>Spermatophyta</taxon>
        <taxon>Magnoliopsida</taxon>
        <taxon>eudicotyledons</taxon>
        <taxon>Gunneridae</taxon>
        <taxon>Pentapetalae</taxon>
        <taxon>rosids</taxon>
        <taxon>fabids</taxon>
        <taxon>Fabales</taxon>
        <taxon>Fabaceae</taxon>
        <taxon>Caesalpinioideae</taxon>
        <taxon>mimosoid clade</taxon>
        <taxon>Acacieae</taxon>
        <taxon>Acacia</taxon>
    </lineage>
</organism>
<dbReference type="InterPro" id="IPR001810">
    <property type="entry name" value="F-box_dom"/>
</dbReference>
<protein>
    <recommendedName>
        <fullName evidence="1">F-box domain-containing protein</fullName>
    </recommendedName>
</protein>
<dbReference type="Proteomes" id="UP001293593">
    <property type="component" value="Unassembled WGS sequence"/>
</dbReference>
<dbReference type="EMBL" id="JAWXYG010000012">
    <property type="protein sequence ID" value="KAK4257347.1"/>
    <property type="molecule type" value="Genomic_DNA"/>
</dbReference>
<dbReference type="SUPFAM" id="SSF81383">
    <property type="entry name" value="F-box domain"/>
    <property type="match status" value="1"/>
</dbReference>
<dbReference type="Gene3D" id="1.20.1280.50">
    <property type="match status" value="1"/>
</dbReference>
<keyword evidence="3" id="KW-1185">Reference proteome</keyword>
<evidence type="ECO:0000313" key="3">
    <source>
        <dbReference type="Proteomes" id="UP001293593"/>
    </source>
</evidence>
<comment type="caution">
    <text evidence="2">The sequence shown here is derived from an EMBL/GenBank/DDBJ whole genome shotgun (WGS) entry which is preliminary data.</text>
</comment>
<accession>A0AAE1M8B6</accession>
<dbReference type="Pfam" id="PF00646">
    <property type="entry name" value="F-box"/>
    <property type="match status" value="1"/>
</dbReference>
<dbReference type="PROSITE" id="PS50181">
    <property type="entry name" value="FBOX"/>
    <property type="match status" value="1"/>
</dbReference>
<proteinExistence type="predicted"/>
<dbReference type="SMART" id="SM00256">
    <property type="entry name" value="FBOX"/>
    <property type="match status" value="1"/>
</dbReference>
<reference evidence="2" key="1">
    <citation type="submission" date="2023-10" db="EMBL/GenBank/DDBJ databases">
        <title>Chromosome-level genome of the transformable northern wattle, Acacia crassicarpa.</title>
        <authorList>
            <person name="Massaro I."/>
            <person name="Sinha N.R."/>
            <person name="Poethig S."/>
            <person name="Leichty A.R."/>
        </authorList>
    </citation>
    <scope>NUCLEOTIDE SEQUENCE</scope>
    <source>
        <strain evidence="2">Acra3RX</strain>
        <tissue evidence="2">Leaf</tissue>
    </source>
</reference>
<gene>
    <name evidence="2" type="ORF">QN277_006945</name>
</gene>
<dbReference type="InterPro" id="IPR050796">
    <property type="entry name" value="SCF_F-box_component"/>
</dbReference>
<sequence>MEDHQNSTPNAIGLCLLPSELMQNIFLSLVLPEIISLKLVSKSFSDIISDQSFVRECNSRSSSTAWLFVYKKRWLRDAVLHGFTDRSDRWFRIPITELLKPIHFHSEDLYFLTASGNVFLFASNTVREVIAVNLVNMTVNRIPPSPLGPRGTSSWRRSGMKLVTGPPGSAHFRFIFAEFVNNRPVLFVYNSITDSWKSLEAEEEGTTNRGHTWTREEGNERIFLNVINGRRESVLVACRRDCDAAVVVRPRLERRGGEGERDGEMRVGFSWGNVIDRLHVYGDGFMMIVESEGGGRDGKKRVLKGIEMWGVKKGRGGSDTWEFISQAPMDVMKKMERVYGVMMGCLEQRNGVLRACLVTNWEGLWDIMWISFHPNTNHWSWIPLPDCKMKGFNLAGISFSSGLTLP</sequence>
<evidence type="ECO:0000313" key="2">
    <source>
        <dbReference type="EMBL" id="KAK4257347.1"/>
    </source>
</evidence>